<dbReference type="OrthoDB" id="9773856at2"/>
<protein>
    <submittedName>
        <fullName evidence="3">Metallophosphoesterase</fullName>
    </submittedName>
</protein>
<dbReference type="Proteomes" id="UP000051581">
    <property type="component" value="Unassembled WGS sequence"/>
</dbReference>
<evidence type="ECO:0000259" key="2">
    <source>
        <dbReference type="Pfam" id="PF00149"/>
    </source>
</evidence>
<dbReference type="RefSeq" id="WP_057822788.1">
    <property type="nucleotide sequence ID" value="NZ_AZEA01000001.1"/>
</dbReference>
<dbReference type="PANTHER" id="PTHR30337">
    <property type="entry name" value="COMPONENT OF ATP-DEPENDENT DSDNA EXONUCLEASE"/>
    <property type="match status" value="1"/>
</dbReference>
<evidence type="ECO:0000256" key="1">
    <source>
        <dbReference type="ARBA" id="ARBA00022801"/>
    </source>
</evidence>
<keyword evidence="4" id="KW-1185">Reference proteome</keyword>
<organism evidence="3 4">
    <name type="scientific">Lentilactobacillus sunkii DSM 19904</name>
    <dbReference type="NCBI Taxonomy" id="1423808"/>
    <lineage>
        <taxon>Bacteria</taxon>
        <taxon>Bacillati</taxon>
        <taxon>Bacillota</taxon>
        <taxon>Bacilli</taxon>
        <taxon>Lactobacillales</taxon>
        <taxon>Lactobacillaceae</taxon>
        <taxon>Lentilactobacillus</taxon>
    </lineage>
</organism>
<dbReference type="InterPro" id="IPR041796">
    <property type="entry name" value="Mre11_N"/>
</dbReference>
<dbReference type="InterPro" id="IPR014576">
    <property type="entry name" value="Pesterase_YhaO"/>
</dbReference>
<name>A0A0R1LDZ9_9LACO</name>
<dbReference type="AlphaFoldDB" id="A0A0R1LDZ9"/>
<proteinExistence type="predicted"/>
<dbReference type="Pfam" id="PF00149">
    <property type="entry name" value="Metallophos"/>
    <property type="match status" value="1"/>
</dbReference>
<evidence type="ECO:0000313" key="4">
    <source>
        <dbReference type="Proteomes" id="UP000051581"/>
    </source>
</evidence>
<dbReference type="InterPro" id="IPR004843">
    <property type="entry name" value="Calcineurin-like_PHP"/>
</dbReference>
<dbReference type="InterPro" id="IPR050535">
    <property type="entry name" value="DNA_Repair-Maintenance_Comp"/>
</dbReference>
<dbReference type="GO" id="GO:0016787">
    <property type="term" value="F:hydrolase activity"/>
    <property type="evidence" value="ECO:0007669"/>
    <property type="project" value="UniProtKB-KW"/>
</dbReference>
<sequence>MKFIHTADLHLDSPFLGLKNNVLPDELWERVHQSTFDSFEKIIDAAIEQKVDFVLLVGDLFDREERSVAADAFLTDQLQRLDNNGIEAFVSFGNHDYSTSSPDSFGYPDNTMVFGNQVETKKYTLSNGEVVAVSGFSFDKQWITQPMIQNYPQAVSDATWNIGMLHGSLSTLNAPEANYAPFTLTELEDKGYDYWALGHIHKRQALNDQGTINYSGNTQGRHINESGEKGYILVQSDGHQLKSEFKPTAPIIWDRVPISLADLASDQLAESILETIADLHYAKLHFIRVQLTSDSSIDSDVLAAINNGSLLDDLQQINADKWQQLNCWITSIEAPKTSNLVYSSIDQKYFNQAKAETLTDDVFDQIVKGFNKQPAFIKDEVSTDESKHAIFDQAGQILRENVVNPDDVEDDSK</sequence>
<accession>A0A0R1LDZ9</accession>
<dbReference type="PIRSF" id="PIRSF033091">
    <property type="entry name" value="Pesterase_YhaO"/>
    <property type="match status" value="1"/>
</dbReference>
<dbReference type="EMBL" id="AZEA01000001">
    <property type="protein sequence ID" value="KRK89927.1"/>
    <property type="molecule type" value="Genomic_DNA"/>
</dbReference>
<dbReference type="CDD" id="cd00840">
    <property type="entry name" value="MPP_Mre11_N"/>
    <property type="match status" value="1"/>
</dbReference>
<evidence type="ECO:0000313" key="3">
    <source>
        <dbReference type="EMBL" id="KRK89927.1"/>
    </source>
</evidence>
<reference evidence="3 4" key="1">
    <citation type="journal article" date="2015" name="Genome Announc.">
        <title>Expanding the biotechnology potential of lactobacilli through comparative genomics of 213 strains and associated genera.</title>
        <authorList>
            <person name="Sun Z."/>
            <person name="Harris H.M."/>
            <person name="McCann A."/>
            <person name="Guo C."/>
            <person name="Argimon S."/>
            <person name="Zhang W."/>
            <person name="Yang X."/>
            <person name="Jeffery I.B."/>
            <person name="Cooney J.C."/>
            <person name="Kagawa T.F."/>
            <person name="Liu W."/>
            <person name="Song Y."/>
            <person name="Salvetti E."/>
            <person name="Wrobel A."/>
            <person name="Rasinkangas P."/>
            <person name="Parkhill J."/>
            <person name="Rea M.C."/>
            <person name="O'Sullivan O."/>
            <person name="Ritari J."/>
            <person name="Douillard F.P."/>
            <person name="Paul Ross R."/>
            <person name="Yang R."/>
            <person name="Briner A.E."/>
            <person name="Felis G.E."/>
            <person name="de Vos W.M."/>
            <person name="Barrangou R."/>
            <person name="Klaenhammer T.R."/>
            <person name="Caufield P.W."/>
            <person name="Cui Y."/>
            <person name="Zhang H."/>
            <person name="O'Toole P.W."/>
        </authorList>
    </citation>
    <scope>NUCLEOTIDE SEQUENCE [LARGE SCALE GENOMIC DNA]</scope>
    <source>
        <strain evidence="3 4">DSM 19904</strain>
    </source>
</reference>
<dbReference type="PANTHER" id="PTHR30337:SF7">
    <property type="entry name" value="PHOSPHOESTERASE"/>
    <property type="match status" value="1"/>
</dbReference>
<feature type="domain" description="Calcineurin-like phosphoesterase" evidence="2">
    <location>
        <begin position="1"/>
        <end position="202"/>
    </location>
</feature>
<keyword evidence="1" id="KW-0378">Hydrolase</keyword>
<dbReference type="Gene3D" id="3.60.21.10">
    <property type="match status" value="1"/>
</dbReference>
<dbReference type="InterPro" id="IPR029052">
    <property type="entry name" value="Metallo-depent_PP-like"/>
</dbReference>
<dbReference type="PATRIC" id="fig|1423808.3.peg.165"/>
<comment type="caution">
    <text evidence="3">The sequence shown here is derived from an EMBL/GenBank/DDBJ whole genome shotgun (WGS) entry which is preliminary data.</text>
</comment>
<dbReference type="SUPFAM" id="SSF56300">
    <property type="entry name" value="Metallo-dependent phosphatases"/>
    <property type="match status" value="1"/>
</dbReference>
<gene>
    <name evidence="3" type="ORF">FD17_GL000165</name>
</gene>